<comment type="subcellular location">
    <subcellularLocation>
        <location evidence="1">Cell membrane</location>
        <topology evidence="1">Multi-pass membrane protein</topology>
    </subcellularLocation>
</comment>
<feature type="transmembrane region" description="Helical" evidence="5">
    <location>
        <begin position="41"/>
        <end position="60"/>
    </location>
</feature>
<evidence type="ECO:0000313" key="6">
    <source>
        <dbReference type="EMBL" id="KIK55642.1"/>
    </source>
</evidence>
<accession>A0A0D0CC39</accession>
<dbReference type="GO" id="GO:0015095">
    <property type="term" value="F:magnesium ion transmembrane transporter activity"/>
    <property type="evidence" value="ECO:0007669"/>
    <property type="project" value="TreeGrafter"/>
</dbReference>
<dbReference type="PANTHER" id="PTHR46494">
    <property type="entry name" value="CORA FAMILY METAL ION TRANSPORTER (EUROFUNG)"/>
    <property type="match status" value="1"/>
</dbReference>
<evidence type="ECO:0000256" key="3">
    <source>
        <dbReference type="ARBA" id="ARBA00022989"/>
    </source>
</evidence>
<dbReference type="Proteomes" id="UP000053593">
    <property type="component" value="Unassembled WGS sequence"/>
</dbReference>
<dbReference type="InterPro" id="IPR002523">
    <property type="entry name" value="MgTranspt_CorA/ZnTranspt_ZntB"/>
</dbReference>
<keyword evidence="7" id="KW-1185">Reference proteome</keyword>
<evidence type="ECO:0000256" key="5">
    <source>
        <dbReference type="SAM" id="Phobius"/>
    </source>
</evidence>
<dbReference type="PANTHER" id="PTHR46494:SF1">
    <property type="entry name" value="CORA FAMILY METAL ION TRANSPORTER (EUROFUNG)"/>
    <property type="match status" value="1"/>
</dbReference>
<protein>
    <submittedName>
        <fullName evidence="6">Unplaced genomic scaffold GYMLUscaffold_56, whole genome shotgun sequence</fullName>
    </submittedName>
</protein>
<sequence>MVAEIEQLINAVAVHNDTMRDVMGMVFSHVSISDGTAMKQIANVTMFFIPPTFAAGVFGMNVKGITSDSTPAWSFVILAVGLTVLTLWILIGIREGK</sequence>
<gene>
    <name evidence="6" type="ORF">GYMLUDRAFT_248461</name>
</gene>
<keyword evidence="3 5" id="KW-1133">Transmembrane helix</keyword>
<reference evidence="6 7" key="1">
    <citation type="submission" date="2014-04" db="EMBL/GenBank/DDBJ databases">
        <title>Evolutionary Origins and Diversification of the Mycorrhizal Mutualists.</title>
        <authorList>
            <consortium name="DOE Joint Genome Institute"/>
            <consortium name="Mycorrhizal Genomics Consortium"/>
            <person name="Kohler A."/>
            <person name="Kuo A."/>
            <person name="Nagy L.G."/>
            <person name="Floudas D."/>
            <person name="Copeland A."/>
            <person name="Barry K.W."/>
            <person name="Cichocki N."/>
            <person name="Veneault-Fourrey C."/>
            <person name="LaButti K."/>
            <person name="Lindquist E.A."/>
            <person name="Lipzen A."/>
            <person name="Lundell T."/>
            <person name="Morin E."/>
            <person name="Murat C."/>
            <person name="Riley R."/>
            <person name="Ohm R."/>
            <person name="Sun H."/>
            <person name="Tunlid A."/>
            <person name="Henrissat B."/>
            <person name="Grigoriev I.V."/>
            <person name="Hibbett D.S."/>
            <person name="Martin F."/>
        </authorList>
    </citation>
    <scope>NUCLEOTIDE SEQUENCE [LARGE SCALE GENOMIC DNA]</scope>
    <source>
        <strain evidence="6 7">FD-317 M1</strain>
    </source>
</reference>
<dbReference type="Gene3D" id="1.20.58.340">
    <property type="entry name" value="Magnesium transport protein CorA, transmembrane region"/>
    <property type="match status" value="1"/>
</dbReference>
<dbReference type="EMBL" id="KN834804">
    <property type="protein sequence ID" value="KIK55642.1"/>
    <property type="molecule type" value="Genomic_DNA"/>
</dbReference>
<keyword evidence="2 5" id="KW-0812">Transmembrane</keyword>
<feature type="transmembrane region" description="Helical" evidence="5">
    <location>
        <begin position="72"/>
        <end position="93"/>
    </location>
</feature>
<dbReference type="AlphaFoldDB" id="A0A0D0CC39"/>
<dbReference type="HOGENOM" id="CLU_2346921_0_0_1"/>
<dbReference type="GO" id="GO:0050897">
    <property type="term" value="F:cobalt ion binding"/>
    <property type="evidence" value="ECO:0007669"/>
    <property type="project" value="TreeGrafter"/>
</dbReference>
<keyword evidence="4 5" id="KW-0472">Membrane</keyword>
<name>A0A0D0CC39_9AGAR</name>
<proteinExistence type="predicted"/>
<evidence type="ECO:0000256" key="4">
    <source>
        <dbReference type="ARBA" id="ARBA00023136"/>
    </source>
</evidence>
<dbReference type="GO" id="GO:0005886">
    <property type="term" value="C:plasma membrane"/>
    <property type="evidence" value="ECO:0007669"/>
    <property type="project" value="UniProtKB-SubCell"/>
</dbReference>
<evidence type="ECO:0000313" key="7">
    <source>
        <dbReference type="Proteomes" id="UP000053593"/>
    </source>
</evidence>
<dbReference type="OrthoDB" id="3231000at2759"/>
<dbReference type="SUPFAM" id="SSF144083">
    <property type="entry name" value="Magnesium transport protein CorA, transmembrane region"/>
    <property type="match status" value="1"/>
</dbReference>
<dbReference type="GO" id="GO:0000287">
    <property type="term" value="F:magnesium ion binding"/>
    <property type="evidence" value="ECO:0007669"/>
    <property type="project" value="TreeGrafter"/>
</dbReference>
<organism evidence="6 7">
    <name type="scientific">Collybiopsis luxurians FD-317 M1</name>
    <dbReference type="NCBI Taxonomy" id="944289"/>
    <lineage>
        <taxon>Eukaryota</taxon>
        <taxon>Fungi</taxon>
        <taxon>Dikarya</taxon>
        <taxon>Basidiomycota</taxon>
        <taxon>Agaricomycotina</taxon>
        <taxon>Agaricomycetes</taxon>
        <taxon>Agaricomycetidae</taxon>
        <taxon>Agaricales</taxon>
        <taxon>Marasmiineae</taxon>
        <taxon>Omphalotaceae</taxon>
        <taxon>Collybiopsis</taxon>
        <taxon>Collybiopsis luxurians</taxon>
    </lineage>
</organism>
<evidence type="ECO:0000256" key="1">
    <source>
        <dbReference type="ARBA" id="ARBA00004651"/>
    </source>
</evidence>
<dbReference type="Pfam" id="PF01544">
    <property type="entry name" value="CorA"/>
    <property type="match status" value="1"/>
</dbReference>
<dbReference type="GO" id="GO:0015087">
    <property type="term" value="F:cobalt ion transmembrane transporter activity"/>
    <property type="evidence" value="ECO:0007669"/>
    <property type="project" value="TreeGrafter"/>
</dbReference>
<evidence type="ECO:0000256" key="2">
    <source>
        <dbReference type="ARBA" id="ARBA00022692"/>
    </source>
</evidence>
<dbReference type="InterPro" id="IPR045863">
    <property type="entry name" value="CorA_TM1_TM2"/>
</dbReference>